<dbReference type="OrthoDB" id="5976774at2759"/>
<reference evidence="2" key="3">
    <citation type="submission" date="2025-09" db="UniProtKB">
        <authorList>
            <consortium name="Ensembl"/>
        </authorList>
    </citation>
    <scope>IDENTIFICATION</scope>
</reference>
<proteinExistence type="inferred from homology"/>
<dbReference type="PANTHER" id="PTHR31493:SF1">
    <property type="entry name" value="PROTEIN C19ORF12"/>
    <property type="match status" value="1"/>
</dbReference>
<evidence type="ECO:0000313" key="3">
    <source>
        <dbReference type="Proteomes" id="UP000472272"/>
    </source>
</evidence>
<dbReference type="Ensembl" id="ENSPMRT00000032273.1">
    <property type="protein sequence ID" value="ENSPMRP00000030432.1"/>
    <property type="gene ID" value="ENSPMRG00000019691.1"/>
</dbReference>
<dbReference type="Proteomes" id="UP000472272">
    <property type="component" value="Chromosome 8"/>
</dbReference>
<keyword evidence="3" id="KW-1185">Reference proteome</keyword>
<dbReference type="GeneTree" id="ENSGT00390000009077"/>
<organism evidence="2 3">
    <name type="scientific">Podarcis muralis</name>
    <name type="common">Wall lizard</name>
    <name type="synonym">Lacerta muralis</name>
    <dbReference type="NCBI Taxonomy" id="64176"/>
    <lineage>
        <taxon>Eukaryota</taxon>
        <taxon>Metazoa</taxon>
        <taxon>Chordata</taxon>
        <taxon>Craniata</taxon>
        <taxon>Vertebrata</taxon>
        <taxon>Euteleostomi</taxon>
        <taxon>Lepidosauria</taxon>
        <taxon>Squamata</taxon>
        <taxon>Bifurcata</taxon>
        <taxon>Unidentata</taxon>
        <taxon>Episquamata</taxon>
        <taxon>Laterata</taxon>
        <taxon>Lacertibaenia</taxon>
        <taxon>Lacertidae</taxon>
        <taxon>Podarcis</taxon>
    </lineage>
</organism>
<reference evidence="2" key="2">
    <citation type="submission" date="2025-08" db="UniProtKB">
        <authorList>
            <consortium name="Ensembl"/>
        </authorList>
    </citation>
    <scope>IDENTIFICATION</scope>
</reference>
<name>A0A670K6L6_PODMU</name>
<dbReference type="Pfam" id="PF20721">
    <property type="entry name" value="C19orf12"/>
    <property type="match status" value="1"/>
</dbReference>
<comment type="similarity">
    <text evidence="1">Belongs to the C19orf12 family.</text>
</comment>
<dbReference type="AlphaFoldDB" id="A0A670K6L6"/>
<reference evidence="2 3" key="1">
    <citation type="journal article" date="2019" name="Proc. Natl. Acad. Sci. U.S.A.">
        <title>Regulatory changes in pterin and carotenoid genes underlie balanced color polymorphisms in the wall lizard.</title>
        <authorList>
            <person name="Andrade P."/>
            <person name="Pinho C."/>
            <person name="Perez I de Lanuza G."/>
            <person name="Afonso S."/>
            <person name="Brejcha J."/>
            <person name="Rubin C.J."/>
            <person name="Wallerman O."/>
            <person name="Pereira P."/>
            <person name="Sabatino S.J."/>
            <person name="Bellati A."/>
            <person name="Pellitteri-Rosa D."/>
            <person name="Bosakova Z."/>
            <person name="Bunikis I."/>
            <person name="Carretero M.A."/>
            <person name="Feiner N."/>
            <person name="Marsik P."/>
            <person name="Pauperio F."/>
            <person name="Salvi D."/>
            <person name="Soler L."/>
            <person name="While G.M."/>
            <person name="Uller T."/>
            <person name="Font E."/>
            <person name="Andersson L."/>
            <person name="Carneiro M."/>
        </authorList>
    </citation>
    <scope>NUCLEOTIDE SEQUENCE</scope>
</reference>
<dbReference type="OMA" id="TDRMGMT"/>
<accession>A0A670K6L6</accession>
<dbReference type="GeneID" id="114602269"/>
<evidence type="ECO:0000313" key="2">
    <source>
        <dbReference type="Ensembl" id="ENSPMRP00000030432.1"/>
    </source>
</evidence>
<dbReference type="InterPro" id="IPR033369">
    <property type="entry name" value="C19orf12"/>
</dbReference>
<dbReference type="RefSeq" id="XP_028596099.1">
    <property type="nucleotide sequence ID" value="XM_028740266.1"/>
</dbReference>
<dbReference type="PANTHER" id="PTHR31493">
    <property type="entry name" value="NAZO FAMILY MEMBER"/>
    <property type="match status" value="1"/>
</dbReference>
<protein>
    <submittedName>
        <fullName evidence="2">Protein C19orf12 homolog</fullName>
    </submittedName>
</protein>
<gene>
    <name evidence="2" type="primary">LOC114602269</name>
</gene>
<sequence length="141" mass="14949">MPIHVNDVIQLLCRLSEARGMKAAIKHSGRGALMAGLGAFTGGLMAGPVGLAVGGALGGLIAASMASGQFKPVPQIILELPPREQKRLYEDVRAIVRNMDWMDVAQLTALVMGSSSVQEKLLMVVTNYITKELGATIKYGE</sequence>
<evidence type="ECO:0000256" key="1">
    <source>
        <dbReference type="ARBA" id="ARBA00029457"/>
    </source>
</evidence>
<dbReference type="KEGG" id="pmua:114602269"/>